<comment type="cofactor">
    <cofactor evidence="8 9">
        <name>Zn(2+)</name>
        <dbReference type="ChEBI" id="CHEBI:29105"/>
    </cofactor>
    <text evidence="8 9">Binds 1 zinc ion per subunit.</text>
</comment>
<comment type="caution">
    <text evidence="10">The sequence shown here is derived from an EMBL/GenBank/DDBJ whole genome shotgun (WGS) entry which is preliminary data.</text>
</comment>
<dbReference type="Gene3D" id="3.90.132.10">
    <property type="entry name" value="Leishmanolysin , domain 2"/>
    <property type="match status" value="1"/>
</dbReference>
<comment type="similarity">
    <text evidence="1 9">Belongs to the peptidase M8 family.</text>
</comment>
<name>A0AA39LGC6_9BILA</name>
<dbReference type="GO" id="GO:0016020">
    <property type="term" value="C:membrane"/>
    <property type="evidence" value="ECO:0007669"/>
    <property type="project" value="InterPro"/>
</dbReference>
<evidence type="ECO:0000256" key="1">
    <source>
        <dbReference type="ARBA" id="ARBA00005860"/>
    </source>
</evidence>
<sequence length="427" mass="49614">MNLIVLLLLLFCLGPVLGAIWTRLKIGLGQYESEEKLNYTLRRPLYEAIHNLETMILVNDAVKEHVLDRQSIAECSSRSERLKSVEWLFTNDIVKTFTPTSEDMSLQDQKFNFLLLALTGGEECERLQNVLARAYVCYFSNQKKPILGRMQVCWKNAAWMSFESAYDLFRHEILHALGYGLLVPSPPIYQEETRMWRDGRGQSQSFTVYGMDFSRRALSYVRRHFRCSILMIVEAENEDRKHLNEYIFGNELMTPVLNNGKNYFTKISALILEDTFVGKHQWYKTVETKVQRETEGYWYGRQWGCTFATKSCSDYVEEQATRRKPSFPFCTFHDYGRSTPRKICAKTLYNTTTISLQCVTYPHIHRTEQLELKGIELHPILLSDYLPQLRDQSSYGSAGHHRFCPFSQNVLNGQIEIVSSDSVLVEC</sequence>
<keyword evidence="2 9" id="KW-0645">Protease</keyword>
<evidence type="ECO:0000313" key="10">
    <source>
        <dbReference type="EMBL" id="KAK0396257.1"/>
    </source>
</evidence>
<keyword evidence="11" id="KW-1185">Reference proteome</keyword>
<reference evidence="10" key="1">
    <citation type="submission" date="2023-06" db="EMBL/GenBank/DDBJ databases">
        <title>Genomic analysis of the entomopathogenic nematode Steinernema hermaphroditum.</title>
        <authorList>
            <person name="Schwarz E.M."/>
            <person name="Heppert J.K."/>
            <person name="Baniya A."/>
            <person name="Schwartz H.T."/>
            <person name="Tan C.-H."/>
            <person name="Antoshechkin I."/>
            <person name="Sternberg P.W."/>
            <person name="Goodrich-Blair H."/>
            <person name="Dillman A.R."/>
        </authorList>
    </citation>
    <scope>NUCLEOTIDE SEQUENCE</scope>
    <source>
        <strain evidence="10">PS9179</strain>
        <tissue evidence="10">Whole animal</tissue>
    </source>
</reference>
<keyword evidence="6 8" id="KW-0482">Metalloprotease</keyword>
<keyword evidence="4 9" id="KW-0378">Hydrolase</keyword>
<keyword evidence="3 8" id="KW-0479">Metal-binding</keyword>
<feature type="binding site" evidence="8">
    <location>
        <position position="175"/>
    </location>
    <ligand>
        <name>Zn(2+)</name>
        <dbReference type="ChEBI" id="CHEBI:29105"/>
        <note>catalytic</note>
    </ligand>
</feature>
<protein>
    <recommendedName>
        <fullName evidence="9">Leishmanolysin-like peptidase</fullName>
        <ecNumber evidence="9">3.4.24.-</ecNumber>
    </recommendedName>
</protein>
<evidence type="ECO:0000256" key="7">
    <source>
        <dbReference type="PIRSR" id="PIRSR601577-1"/>
    </source>
</evidence>
<feature type="chain" id="PRO_5041489061" description="Leishmanolysin-like peptidase" evidence="9">
    <location>
        <begin position="19"/>
        <end position="427"/>
    </location>
</feature>
<evidence type="ECO:0000256" key="9">
    <source>
        <dbReference type="RuleBase" id="RU366077"/>
    </source>
</evidence>
<dbReference type="SUPFAM" id="SSF55486">
    <property type="entry name" value="Metalloproteases ('zincins'), catalytic domain"/>
    <property type="match status" value="1"/>
</dbReference>
<dbReference type="Pfam" id="PF01457">
    <property type="entry name" value="Peptidase_M8"/>
    <property type="match status" value="1"/>
</dbReference>
<dbReference type="InterPro" id="IPR001577">
    <property type="entry name" value="Peptidase_M8"/>
</dbReference>
<keyword evidence="9" id="KW-0732">Signal</keyword>
<dbReference type="Proteomes" id="UP001175271">
    <property type="component" value="Unassembled WGS sequence"/>
</dbReference>
<evidence type="ECO:0000256" key="5">
    <source>
        <dbReference type="ARBA" id="ARBA00022833"/>
    </source>
</evidence>
<dbReference type="EC" id="3.4.24.-" evidence="9"/>
<feature type="binding site" evidence="8">
    <location>
        <position position="242"/>
    </location>
    <ligand>
        <name>Zn(2+)</name>
        <dbReference type="ChEBI" id="CHEBI:29105"/>
        <note>catalytic</note>
    </ligand>
</feature>
<dbReference type="PANTHER" id="PTHR10942">
    <property type="entry name" value="LEISHMANOLYSIN-LIKE PEPTIDASE"/>
    <property type="match status" value="1"/>
</dbReference>
<dbReference type="GO" id="GO:0007155">
    <property type="term" value="P:cell adhesion"/>
    <property type="evidence" value="ECO:0007669"/>
    <property type="project" value="InterPro"/>
</dbReference>
<feature type="binding site" evidence="8">
    <location>
        <position position="171"/>
    </location>
    <ligand>
        <name>Zn(2+)</name>
        <dbReference type="ChEBI" id="CHEBI:29105"/>
        <note>catalytic</note>
    </ligand>
</feature>
<dbReference type="EMBL" id="JAUCMV010000005">
    <property type="protein sequence ID" value="KAK0396257.1"/>
    <property type="molecule type" value="Genomic_DNA"/>
</dbReference>
<feature type="active site" evidence="7">
    <location>
        <position position="172"/>
    </location>
</feature>
<evidence type="ECO:0000313" key="11">
    <source>
        <dbReference type="Proteomes" id="UP001175271"/>
    </source>
</evidence>
<evidence type="ECO:0000256" key="2">
    <source>
        <dbReference type="ARBA" id="ARBA00022670"/>
    </source>
</evidence>
<gene>
    <name evidence="10" type="ORF">QR680_001643</name>
</gene>
<proteinExistence type="inferred from homology"/>
<feature type="signal peptide" evidence="9">
    <location>
        <begin position="1"/>
        <end position="18"/>
    </location>
</feature>
<evidence type="ECO:0000256" key="4">
    <source>
        <dbReference type="ARBA" id="ARBA00022801"/>
    </source>
</evidence>
<dbReference type="GO" id="GO:0006508">
    <property type="term" value="P:proteolysis"/>
    <property type="evidence" value="ECO:0007669"/>
    <property type="project" value="UniProtKB-KW"/>
</dbReference>
<accession>A0AA39LGC6</accession>
<dbReference type="GO" id="GO:0004222">
    <property type="term" value="F:metalloendopeptidase activity"/>
    <property type="evidence" value="ECO:0007669"/>
    <property type="project" value="UniProtKB-UniRule"/>
</dbReference>
<evidence type="ECO:0000256" key="6">
    <source>
        <dbReference type="ARBA" id="ARBA00023049"/>
    </source>
</evidence>
<evidence type="ECO:0000256" key="8">
    <source>
        <dbReference type="PIRSR" id="PIRSR601577-2"/>
    </source>
</evidence>
<dbReference type="AlphaFoldDB" id="A0AA39LGC6"/>
<dbReference type="GO" id="GO:0046872">
    <property type="term" value="F:metal ion binding"/>
    <property type="evidence" value="ECO:0007669"/>
    <property type="project" value="UniProtKB-KW"/>
</dbReference>
<dbReference type="GO" id="GO:0005737">
    <property type="term" value="C:cytoplasm"/>
    <property type="evidence" value="ECO:0007669"/>
    <property type="project" value="TreeGrafter"/>
</dbReference>
<evidence type="ECO:0000256" key="3">
    <source>
        <dbReference type="ARBA" id="ARBA00022723"/>
    </source>
</evidence>
<dbReference type="Gene3D" id="3.10.170.20">
    <property type="match status" value="1"/>
</dbReference>
<dbReference type="PANTHER" id="PTHR10942:SF44">
    <property type="entry name" value="LEISHMANOLYSIN-LIKE PEPTIDASE"/>
    <property type="match status" value="1"/>
</dbReference>
<keyword evidence="5 8" id="KW-0862">Zinc</keyword>
<organism evidence="10 11">
    <name type="scientific">Steinernema hermaphroditum</name>
    <dbReference type="NCBI Taxonomy" id="289476"/>
    <lineage>
        <taxon>Eukaryota</taxon>
        <taxon>Metazoa</taxon>
        <taxon>Ecdysozoa</taxon>
        <taxon>Nematoda</taxon>
        <taxon>Chromadorea</taxon>
        <taxon>Rhabditida</taxon>
        <taxon>Tylenchina</taxon>
        <taxon>Panagrolaimomorpha</taxon>
        <taxon>Strongyloidoidea</taxon>
        <taxon>Steinernematidae</taxon>
        <taxon>Steinernema</taxon>
    </lineage>
</organism>